<reference evidence="3 4" key="1">
    <citation type="submission" date="2020-04" db="EMBL/GenBank/DDBJ databases">
        <authorList>
            <consortium name="Desulfovibrio sp. FSS-1 genome sequencing consortium"/>
            <person name="Shimoshige H."/>
            <person name="Kobayashi H."/>
            <person name="Maekawa T."/>
        </authorList>
    </citation>
    <scope>NUCLEOTIDE SEQUENCE [LARGE SCALE GENOMIC DNA]</scope>
    <source>
        <strain evidence="3 4">SIID29052-01</strain>
    </source>
</reference>
<evidence type="ECO:0000256" key="1">
    <source>
        <dbReference type="SAM" id="MobiDB-lite"/>
    </source>
</evidence>
<dbReference type="SUPFAM" id="SSF50156">
    <property type="entry name" value="PDZ domain-like"/>
    <property type="match status" value="1"/>
</dbReference>
<dbReference type="RefSeq" id="WP_173081088.1">
    <property type="nucleotide sequence ID" value="NZ_BLTE01000001.1"/>
</dbReference>
<dbReference type="InterPro" id="IPR036034">
    <property type="entry name" value="PDZ_sf"/>
</dbReference>
<feature type="compositionally biased region" description="Polar residues" evidence="1">
    <location>
        <begin position="53"/>
        <end position="67"/>
    </location>
</feature>
<protein>
    <recommendedName>
        <fullName evidence="2">PDZ domain-containing protein</fullName>
    </recommendedName>
</protein>
<keyword evidence="4" id="KW-1185">Reference proteome</keyword>
<proteinExistence type="predicted"/>
<sequence length="412" mass="44675">MGLTPRPSLQAATPPPGRRGPARSLLAALAVACLLSAAPGCKQRPPDVDPAPEQSQAQPVQPGQFASASGEALDPAWLAAQAVCSAYVLLGESHASACDHQAQARIIELMALAGTPPVVGLEMVSLDRQIVLDRFNYGLIGVDELEAELEWDKTWGFPFAAYRPIFEVAQAMKLPLFALNAPRETARKVGRTGLKSLSIMERLGLPARLVPPPPEQLKSLQEVFEAHQPRKGASQKALWKSFVDVQSLWDTTMARRAVEARVAWRRPVAVVAGGGHVEYGWGIASRLAAFDPEGQRLLVMPWRGGETPDPAMANAFYYCPEPKRPRLGILLETREGVPRVERVEEGSRAQAAGVLPGDVLSRAGERPLKDIKDLHEAGIEAMRRGDPLRLEVLREGRAVEIVVPLPQAKTDS</sequence>
<dbReference type="InterPro" id="IPR007314">
    <property type="entry name" value="Cofac_haem-bd_dom"/>
</dbReference>
<feature type="domain" description="PDZ" evidence="2">
    <location>
        <begin position="325"/>
        <end position="396"/>
    </location>
</feature>
<dbReference type="Gene3D" id="3.40.50.11550">
    <property type="match status" value="1"/>
</dbReference>
<gene>
    <name evidence="3" type="ORF">NNJEOMEG_00582</name>
</gene>
<comment type="caution">
    <text evidence="3">The sequence shown here is derived from an EMBL/GenBank/DDBJ whole genome shotgun (WGS) entry which is preliminary data.</text>
</comment>
<evidence type="ECO:0000313" key="3">
    <source>
        <dbReference type="EMBL" id="GFK92755.1"/>
    </source>
</evidence>
<evidence type="ECO:0000259" key="2">
    <source>
        <dbReference type="SMART" id="SM00228"/>
    </source>
</evidence>
<feature type="region of interest" description="Disordered" evidence="1">
    <location>
        <begin position="42"/>
        <end position="67"/>
    </location>
</feature>
<organism evidence="3 4">
    <name type="scientific">Fundidesulfovibrio magnetotacticus</name>
    <dbReference type="NCBI Taxonomy" id="2730080"/>
    <lineage>
        <taxon>Bacteria</taxon>
        <taxon>Pseudomonadati</taxon>
        <taxon>Thermodesulfobacteriota</taxon>
        <taxon>Desulfovibrionia</taxon>
        <taxon>Desulfovibrionales</taxon>
        <taxon>Desulfovibrionaceae</taxon>
        <taxon>Fundidesulfovibrio</taxon>
    </lineage>
</organism>
<dbReference type="Pfam" id="PF13180">
    <property type="entry name" value="PDZ_2"/>
    <property type="match status" value="1"/>
</dbReference>
<dbReference type="Proteomes" id="UP000494245">
    <property type="component" value="Unassembled WGS sequence"/>
</dbReference>
<evidence type="ECO:0000313" key="4">
    <source>
        <dbReference type="Proteomes" id="UP000494245"/>
    </source>
</evidence>
<dbReference type="Pfam" id="PF04187">
    <property type="entry name" value="Cofac_haem_bdg"/>
    <property type="match status" value="1"/>
</dbReference>
<dbReference type="InterPro" id="IPR001478">
    <property type="entry name" value="PDZ"/>
</dbReference>
<accession>A0A6V8LWU7</accession>
<dbReference type="SMART" id="SM00228">
    <property type="entry name" value="PDZ"/>
    <property type="match status" value="1"/>
</dbReference>
<dbReference type="AlphaFoldDB" id="A0A6V8LWU7"/>
<feature type="region of interest" description="Disordered" evidence="1">
    <location>
        <begin position="1"/>
        <end position="21"/>
    </location>
</feature>
<dbReference type="CDD" id="cd14727">
    <property type="entry name" value="ChanN-like"/>
    <property type="match status" value="1"/>
</dbReference>
<dbReference type="Gene3D" id="2.30.42.10">
    <property type="match status" value="1"/>
</dbReference>
<dbReference type="EMBL" id="BLTE01000001">
    <property type="protein sequence ID" value="GFK92755.1"/>
    <property type="molecule type" value="Genomic_DNA"/>
</dbReference>
<reference evidence="3 4" key="2">
    <citation type="submission" date="2020-05" db="EMBL/GenBank/DDBJ databases">
        <title>Draft genome sequence of Desulfovibrio sp. strainFSS-1.</title>
        <authorList>
            <person name="Shimoshige H."/>
            <person name="Kobayashi H."/>
            <person name="Maekawa T."/>
        </authorList>
    </citation>
    <scope>NUCLEOTIDE SEQUENCE [LARGE SCALE GENOMIC DNA]</scope>
    <source>
        <strain evidence="3 4">SIID29052-01</strain>
    </source>
</reference>
<name>A0A6V8LWU7_9BACT</name>
<dbReference type="SUPFAM" id="SSF159501">
    <property type="entry name" value="EreA/ChaN-like"/>
    <property type="match status" value="1"/>
</dbReference>